<evidence type="ECO:0000259" key="2">
    <source>
        <dbReference type="PROSITE" id="PS50042"/>
    </source>
</evidence>
<name>A0A7S4W018_9STRA</name>
<proteinExistence type="predicted"/>
<feature type="domain" description="Cyclic nucleotide-binding" evidence="2">
    <location>
        <begin position="225"/>
        <end position="287"/>
    </location>
</feature>
<sequence length="420" mass="46898">MLQTRILHILSQRTGSTTIRHSILGNSNQQQLRFLLQNQSNSKYNVLRNASSSKQTTNVVHNGAKEKTNKLSNSVPKKKDNENDKTSLMNSILDPTNPLMTKPITTDKSLSIAVLSGHTAFILTGLAYATSDVLHLRLLAMGGISLSMLFQYYRPQPLSIPLRWNSLFLAVNVIMVTQLYLERKEAEEFMGEELEDLFTVGLFEKRGFGRLEFWRLFRMARREELESGFYIKRVGEEVNKLYIITKGSATIERNGLKLQSISTYDTCGELELISHIDDDDDTTTIASVNVVVDETMHTQADNADDDSDSSDDDVVIGDVSSSSSSGAIAYVWDFEELTTFLAKQPSVKNALLAYVSHELKEKLTDSWELKLDPDTIDQVTRKEKEELANQFLRLMGAVSGGDDDVKVNDGVENVPGVGNA</sequence>
<accession>A0A7S4W018</accession>
<dbReference type="AlphaFoldDB" id="A0A7S4W018"/>
<dbReference type="InterPro" id="IPR000595">
    <property type="entry name" value="cNMP-bd_dom"/>
</dbReference>
<organism evidence="3">
    <name type="scientific">Ditylum brightwellii</name>
    <dbReference type="NCBI Taxonomy" id="49249"/>
    <lineage>
        <taxon>Eukaryota</taxon>
        <taxon>Sar</taxon>
        <taxon>Stramenopiles</taxon>
        <taxon>Ochrophyta</taxon>
        <taxon>Bacillariophyta</taxon>
        <taxon>Mediophyceae</taxon>
        <taxon>Lithodesmiophycidae</taxon>
        <taxon>Lithodesmiales</taxon>
        <taxon>Lithodesmiaceae</taxon>
        <taxon>Ditylum</taxon>
    </lineage>
</organism>
<gene>
    <name evidence="3" type="ORF">DBRI00130_LOCUS18343</name>
</gene>
<feature type="region of interest" description="Disordered" evidence="1">
    <location>
        <begin position="62"/>
        <end position="92"/>
    </location>
</feature>
<dbReference type="InterPro" id="IPR014710">
    <property type="entry name" value="RmlC-like_jellyroll"/>
</dbReference>
<reference evidence="3" key="1">
    <citation type="submission" date="2021-01" db="EMBL/GenBank/DDBJ databases">
        <authorList>
            <person name="Corre E."/>
            <person name="Pelletier E."/>
            <person name="Niang G."/>
            <person name="Scheremetjew M."/>
            <person name="Finn R."/>
            <person name="Kale V."/>
            <person name="Holt S."/>
            <person name="Cochrane G."/>
            <person name="Meng A."/>
            <person name="Brown T."/>
            <person name="Cohen L."/>
        </authorList>
    </citation>
    <scope>NUCLEOTIDE SEQUENCE</scope>
    <source>
        <strain evidence="3">GSO104</strain>
    </source>
</reference>
<dbReference type="EMBL" id="HBNS01023200">
    <property type="protein sequence ID" value="CAE4613786.1"/>
    <property type="molecule type" value="Transcribed_RNA"/>
</dbReference>
<evidence type="ECO:0000256" key="1">
    <source>
        <dbReference type="SAM" id="MobiDB-lite"/>
    </source>
</evidence>
<dbReference type="InterPro" id="IPR018490">
    <property type="entry name" value="cNMP-bd_dom_sf"/>
</dbReference>
<dbReference type="Gene3D" id="2.60.120.10">
    <property type="entry name" value="Jelly Rolls"/>
    <property type="match status" value="1"/>
</dbReference>
<evidence type="ECO:0000313" key="3">
    <source>
        <dbReference type="EMBL" id="CAE4613786.1"/>
    </source>
</evidence>
<dbReference type="SUPFAM" id="SSF51206">
    <property type="entry name" value="cAMP-binding domain-like"/>
    <property type="match status" value="1"/>
</dbReference>
<protein>
    <recommendedName>
        <fullName evidence="2">Cyclic nucleotide-binding domain-containing protein</fullName>
    </recommendedName>
</protein>
<dbReference type="PROSITE" id="PS50042">
    <property type="entry name" value="CNMP_BINDING_3"/>
    <property type="match status" value="1"/>
</dbReference>